<gene>
    <name evidence="2" type="ORF">V4D30_00985</name>
</gene>
<feature type="signal peptide" evidence="1">
    <location>
        <begin position="1"/>
        <end position="26"/>
    </location>
</feature>
<protein>
    <submittedName>
        <fullName evidence="2">TraU family protein</fullName>
    </submittedName>
</protein>
<dbReference type="EMBL" id="CP144373">
    <property type="protein sequence ID" value="XCH46868.1"/>
    <property type="molecule type" value="Genomic_DNA"/>
</dbReference>
<feature type="chain" id="PRO_5043616650" evidence="1">
    <location>
        <begin position="27"/>
        <end position="334"/>
    </location>
</feature>
<evidence type="ECO:0000256" key="1">
    <source>
        <dbReference type="SAM" id="SignalP"/>
    </source>
</evidence>
<organism evidence="2">
    <name type="scientific">Thermodesulfovibrio autotrophicus</name>
    <dbReference type="NCBI Taxonomy" id="3118333"/>
    <lineage>
        <taxon>Bacteria</taxon>
        <taxon>Pseudomonadati</taxon>
        <taxon>Nitrospirota</taxon>
        <taxon>Thermodesulfovibrionia</taxon>
        <taxon>Thermodesulfovibrionales</taxon>
        <taxon>Thermodesulfovibrionaceae</taxon>
        <taxon>Thermodesulfovibrio</taxon>
    </lineage>
</organism>
<dbReference type="KEGG" id="taut:V4D30_00985"/>
<reference evidence="2" key="1">
    <citation type="submission" date="2024-01" db="EMBL/GenBank/DDBJ databases">
        <title>The first autotrophic representatives of the genus Thermodesulfovibrio.</title>
        <authorList>
            <person name="Maltseva A.I."/>
            <person name="Elcheninov A.G."/>
            <person name="Kublanov I.V."/>
            <person name="Lebedinsky A.V."/>
            <person name="Frolov E.N."/>
        </authorList>
    </citation>
    <scope>NUCLEOTIDE SEQUENCE</scope>
    <source>
        <strain evidence="2">3907-1M</strain>
    </source>
</reference>
<dbReference type="RefSeq" id="WP_353684391.1">
    <property type="nucleotide sequence ID" value="NZ_CP144373.1"/>
</dbReference>
<proteinExistence type="predicted"/>
<dbReference type="AlphaFoldDB" id="A0AAU8GW70"/>
<dbReference type="Pfam" id="PF06834">
    <property type="entry name" value="TraU"/>
    <property type="match status" value="1"/>
</dbReference>
<dbReference type="InterPro" id="IPR009649">
    <property type="entry name" value="TraU"/>
</dbReference>
<name>A0AAU8GW70_9BACT</name>
<evidence type="ECO:0000313" key="2">
    <source>
        <dbReference type="EMBL" id="XCH46868.1"/>
    </source>
</evidence>
<accession>A0AAU8GW70</accession>
<sequence length="334" mass="37246">MVNRLLNKLILLLFCGLLILPVTARAGQECRASFINPVTDIRWDAMFPVEIAGIEIKGPSNLPDPDKINAIICLCRRGNNVVLGVTVSYWNPSRIIETTKVPYCFSTIGGVEIQSPEPGTKQGSVNTNTPYTKQNAHWYVFPVWHILDLFVDIPCVPTEGFDLAYITEIDPTWNNDLVGFLLNPEALLFGNPVAQLACIADSVSATAWKPLDPLFWCMGSWGSSYPLTGGISEANYIKANAGLAARMVYKMNREALHWDTAVDYCGAVITPIWIKSHYKMHVLKPVRSEPMFIGRPSIIWETGKNPPFGTSQNAPDNFSWMLFQRVKCCLGKMF</sequence>
<keyword evidence="1" id="KW-0732">Signal</keyword>